<evidence type="ECO:0000313" key="2">
    <source>
        <dbReference type="EMBL" id="OHB01906.1"/>
    </source>
</evidence>
<dbReference type="InterPro" id="IPR028974">
    <property type="entry name" value="TSP_type-3_rpt"/>
</dbReference>
<keyword evidence="1" id="KW-1133">Transmembrane helix</keyword>
<sequence>MNTKKALLIIVLVIIAGALTFFISKSRSNYSQTATSTPKVEEGGLHTGIQIKPELPGQTLPFSNDPKDLAWAVFQKYLGYNKDQNLEGVRGVVYKVASVCEDPKTTIDCKARMNLAWEYGNVLKKEDFVNVWEDSKQIILATDFKTREDDSIIGRDRSIIFFVRDENKNLKMLSFSPFKGVIVNKGTASQEELNDRIVRYTEDKDKDGIADYDEECLAVKEGQTCTQTNPKIRDTDGDGLWDGIEALIQ</sequence>
<reference evidence="2 3" key="1">
    <citation type="journal article" date="2016" name="Nat. Commun.">
        <title>Thousands of microbial genomes shed light on interconnected biogeochemical processes in an aquifer system.</title>
        <authorList>
            <person name="Anantharaman K."/>
            <person name="Brown C.T."/>
            <person name="Hug L.A."/>
            <person name="Sharon I."/>
            <person name="Castelle C.J."/>
            <person name="Probst A.J."/>
            <person name="Thomas B.C."/>
            <person name="Singh A."/>
            <person name="Wilkins M.J."/>
            <person name="Karaoz U."/>
            <person name="Brodie E.L."/>
            <person name="Williams K.H."/>
            <person name="Hubbard S.S."/>
            <person name="Banfield J.F."/>
        </authorList>
    </citation>
    <scope>NUCLEOTIDE SEQUENCE [LARGE SCALE GENOMIC DNA]</scope>
</reference>
<gene>
    <name evidence="2" type="ORF">A3A96_00500</name>
</gene>
<evidence type="ECO:0000256" key="1">
    <source>
        <dbReference type="SAM" id="Phobius"/>
    </source>
</evidence>
<keyword evidence="1" id="KW-0472">Membrane</keyword>
<dbReference type="GO" id="GO:0005509">
    <property type="term" value="F:calcium ion binding"/>
    <property type="evidence" value="ECO:0007669"/>
    <property type="project" value="InterPro"/>
</dbReference>
<name>A0A1G2TX79_9BACT</name>
<feature type="transmembrane region" description="Helical" evidence="1">
    <location>
        <begin position="6"/>
        <end position="23"/>
    </location>
</feature>
<keyword evidence="1" id="KW-0812">Transmembrane</keyword>
<protein>
    <submittedName>
        <fullName evidence="2">Uncharacterized protein</fullName>
    </submittedName>
</protein>
<comment type="caution">
    <text evidence="2">The sequence shown here is derived from an EMBL/GenBank/DDBJ whole genome shotgun (WGS) entry which is preliminary data.</text>
</comment>
<dbReference type="Proteomes" id="UP000177707">
    <property type="component" value="Unassembled WGS sequence"/>
</dbReference>
<proteinExistence type="predicted"/>
<dbReference type="SUPFAM" id="SSF103647">
    <property type="entry name" value="TSP type-3 repeat"/>
    <property type="match status" value="1"/>
</dbReference>
<accession>A0A1G2TX79</accession>
<dbReference type="STRING" id="1802758.A3A96_00500"/>
<dbReference type="AlphaFoldDB" id="A0A1G2TX79"/>
<evidence type="ECO:0000313" key="3">
    <source>
        <dbReference type="Proteomes" id="UP000177707"/>
    </source>
</evidence>
<dbReference type="EMBL" id="MHWB01000009">
    <property type="protein sequence ID" value="OHB01906.1"/>
    <property type="molecule type" value="Genomic_DNA"/>
</dbReference>
<organism evidence="2 3">
    <name type="scientific">Candidatus Zambryskibacteria bacterium RIFCSPLOWO2_01_FULL_39_39</name>
    <dbReference type="NCBI Taxonomy" id="1802758"/>
    <lineage>
        <taxon>Bacteria</taxon>
        <taxon>Candidatus Zambryskiibacteriota</taxon>
    </lineage>
</organism>